<feature type="signal peptide" evidence="1">
    <location>
        <begin position="1"/>
        <end position="24"/>
    </location>
</feature>
<dbReference type="InterPro" id="IPR013783">
    <property type="entry name" value="Ig-like_fold"/>
</dbReference>
<dbReference type="RefSeq" id="WP_089049458.1">
    <property type="nucleotide sequence ID" value="NZ_FXTV01000001.1"/>
</dbReference>
<evidence type="ECO:0000313" key="4">
    <source>
        <dbReference type="Proteomes" id="UP000198345"/>
    </source>
</evidence>
<organism evidence="3 4">
    <name type="scientific">Flavobacterium hercynium</name>
    <dbReference type="NCBI Taxonomy" id="387094"/>
    <lineage>
        <taxon>Bacteria</taxon>
        <taxon>Pseudomonadati</taxon>
        <taxon>Bacteroidota</taxon>
        <taxon>Flavobacteriia</taxon>
        <taxon>Flavobacteriales</taxon>
        <taxon>Flavobacteriaceae</taxon>
        <taxon>Flavobacterium</taxon>
    </lineage>
</organism>
<evidence type="ECO:0000259" key="2">
    <source>
        <dbReference type="Pfam" id="PF01833"/>
    </source>
</evidence>
<dbReference type="InterPro" id="IPR036278">
    <property type="entry name" value="Sialidase_sf"/>
</dbReference>
<sequence>MKSTKFIFAALLFTLVFSSCSSDSDPEPVKEVVVPPTVVPPVTQPVLEAKITAFSKNYGAPGDEVTLTGENFTDKIENIQVTFDSTPAKIVSASATEIKFILPATTYLVPVLNLSITNTKITNTVKNLYNGNIAVLNPVVPGAWTVLASPSDNNGSVNSIQILDNRAMYYHSEKVITFDGTTGSYFYVYRSLDEGKTWKQWTETASPYGLPFHASTNDTGWSLYGVGSIYNLSVGGEERTKLFTNNSFISSIVSNDDLSTGTVVTLNGQVYKSTDGANFTNEYTMSGSNYGVGYPTASVGTDHIWVGGSKGTTLNDGFAMLPFLLYKKSAADGWKELFFSNTERNTVFSDMQFVDANFGFALFEGTNFSTVLRTSNGGDSWTEVDKTHKFRKITFKDELNGFATQGNIIYKTTDGGLSWSVDYTHDEDIINIKCKNNVIWGVSKSKILRRYL</sequence>
<dbReference type="Gene3D" id="2.60.40.10">
    <property type="entry name" value="Immunoglobulins"/>
    <property type="match status" value="1"/>
</dbReference>
<comment type="caution">
    <text evidence="3">The sequence shown here is derived from an EMBL/GenBank/DDBJ whole genome shotgun (WGS) entry which is preliminary data.</text>
</comment>
<dbReference type="SUPFAM" id="SSF81296">
    <property type="entry name" value="E set domains"/>
    <property type="match status" value="1"/>
</dbReference>
<dbReference type="Gene3D" id="2.130.10.10">
    <property type="entry name" value="YVTN repeat-like/Quinoprotein amine dehydrogenase"/>
    <property type="match status" value="1"/>
</dbReference>
<dbReference type="CDD" id="cd00102">
    <property type="entry name" value="IPT"/>
    <property type="match status" value="1"/>
</dbReference>
<dbReference type="Proteomes" id="UP000198345">
    <property type="component" value="Unassembled WGS sequence"/>
</dbReference>
<dbReference type="AlphaFoldDB" id="A0A226HGR6"/>
<dbReference type="Pfam" id="PF01833">
    <property type="entry name" value="TIG"/>
    <property type="match status" value="1"/>
</dbReference>
<dbReference type="OrthoDB" id="9764804at2"/>
<keyword evidence="1" id="KW-0732">Signal</keyword>
<feature type="domain" description="IPT/TIG" evidence="2">
    <location>
        <begin position="50"/>
        <end position="120"/>
    </location>
</feature>
<gene>
    <name evidence="3" type="ORF">B0A66_08685</name>
</gene>
<reference evidence="3 4" key="1">
    <citation type="submission" date="2016-11" db="EMBL/GenBank/DDBJ databases">
        <title>Whole genomes of Flavobacteriaceae.</title>
        <authorList>
            <person name="Stine C."/>
            <person name="Li C."/>
            <person name="Tadesse D."/>
        </authorList>
    </citation>
    <scope>NUCLEOTIDE SEQUENCE [LARGE SCALE GENOMIC DNA]</scope>
    <source>
        <strain evidence="3 4">DSM 18292</strain>
    </source>
</reference>
<feature type="chain" id="PRO_5013053477" description="IPT/TIG domain-containing protein" evidence="1">
    <location>
        <begin position="25"/>
        <end position="452"/>
    </location>
</feature>
<protein>
    <recommendedName>
        <fullName evidence="2">IPT/TIG domain-containing protein</fullName>
    </recommendedName>
</protein>
<name>A0A226HGR6_9FLAO</name>
<dbReference type="SUPFAM" id="SSF50939">
    <property type="entry name" value="Sialidases"/>
    <property type="match status" value="1"/>
</dbReference>
<dbReference type="InterPro" id="IPR014756">
    <property type="entry name" value="Ig_E-set"/>
</dbReference>
<dbReference type="InterPro" id="IPR015943">
    <property type="entry name" value="WD40/YVTN_repeat-like_dom_sf"/>
</dbReference>
<keyword evidence="4" id="KW-1185">Reference proteome</keyword>
<evidence type="ECO:0000256" key="1">
    <source>
        <dbReference type="SAM" id="SignalP"/>
    </source>
</evidence>
<dbReference type="PROSITE" id="PS51257">
    <property type="entry name" value="PROKAR_LIPOPROTEIN"/>
    <property type="match status" value="1"/>
</dbReference>
<proteinExistence type="predicted"/>
<dbReference type="EMBL" id="MUGW01000017">
    <property type="protein sequence ID" value="OXA92841.1"/>
    <property type="molecule type" value="Genomic_DNA"/>
</dbReference>
<dbReference type="InterPro" id="IPR002909">
    <property type="entry name" value="IPT_dom"/>
</dbReference>
<evidence type="ECO:0000313" key="3">
    <source>
        <dbReference type="EMBL" id="OXA92841.1"/>
    </source>
</evidence>
<accession>A0A226HGR6</accession>